<sequence>MSSTEEGGGALGAVSTDQTIINNNTNNDSVNIDMRCTDVPLSNGELANLKSLDKAFDGGERNLTANPLIRKVPSTLRRTVDFMKYFKPKVISIGPIHHDDPTLHESKELKLKLAAKFVNNIGVERESLYSNIKKEMDGLKKCYDPQELEKYRDDDEKLAWMFFVDGCAILQAVYMRYGQDYDRNKSNELFIKNDLLTFVYSDLFLLENQIPFRVLELLTISSKNGEKFMKAIKRFIDGAVINQGEDSEWWWEKQKEGERIHLLNLLRERLLVGKGNPWWWRWHLWLFTEHGSSNEARTKRHHLHNIGNVKELKKAGIWLKASKTSCLTDISFNRIFFFGKLYLPPITVDDSTMNLIAYEMCPDFDNDFTVTSFMCFLDLLIDEAEDVKEMRDAGVLYNGLGSEEEVAKLFNKMNADLVPSPQIYSDVEQQIHNHCKNMLINNVAQWYHAYFRSPWSFWALVAAIAALYLSALQTYYTIHQPK</sequence>
<reference evidence="2 3" key="1">
    <citation type="submission" date="2019-06" db="EMBL/GenBank/DDBJ databases">
        <title>WGS assembly of Gossypium darwinii.</title>
        <authorList>
            <person name="Chen Z.J."/>
            <person name="Sreedasyam A."/>
            <person name="Ando A."/>
            <person name="Song Q."/>
            <person name="De L."/>
            <person name="Hulse-Kemp A."/>
            <person name="Ding M."/>
            <person name="Ye W."/>
            <person name="Kirkbride R."/>
            <person name="Jenkins J."/>
            <person name="Plott C."/>
            <person name="Lovell J."/>
            <person name="Lin Y.-M."/>
            <person name="Vaughn R."/>
            <person name="Liu B."/>
            <person name="Li W."/>
            <person name="Simpson S."/>
            <person name="Scheffler B."/>
            <person name="Saski C."/>
            <person name="Grover C."/>
            <person name="Hu G."/>
            <person name="Conover J."/>
            <person name="Carlson J."/>
            <person name="Shu S."/>
            <person name="Boston L."/>
            <person name="Williams M."/>
            <person name="Peterson D."/>
            <person name="Mcgee K."/>
            <person name="Jones D."/>
            <person name="Wendel J."/>
            <person name="Stelly D."/>
            <person name="Grimwood J."/>
            <person name="Schmutz J."/>
        </authorList>
    </citation>
    <scope>NUCLEOTIDE SEQUENCE [LARGE SCALE GENOMIC DNA]</scope>
    <source>
        <strain evidence="2">1808015.09</strain>
    </source>
</reference>
<organism evidence="2 3">
    <name type="scientific">Gossypium darwinii</name>
    <name type="common">Darwin's cotton</name>
    <name type="synonym">Gossypium barbadense var. darwinii</name>
    <dbReference type="NCBI Taxonomy" id="34276"/>
    <lineage>
        <taxon>Eukaryota</taxon>
        <taxon>Viridiplantae</taxon>
        <taxon>Streptophyta</taxon>
        <taxon>Embryophyta</taxon>
        <taxon>Tracheophyta</taxon>
        <taxon>Spermatophyta</taxon>
        <taxon>Magnoliopsida</taxon>
        <taxon>eudicotyledons</taxon>
        <taxon>Gunneridae</taxon>
        <taxon>Pentapetalae</taxon>
        <taxon>rosids</taxon>
        <taxon>malvids</taxon>
        <taxon>Malvales</taxon>
        <taxon>Malvaceae</taxon>
        <taxon>Malvoideae</taxon>
        <taxon>Gossypium</taxon>
    </lineage>
</organism>
<feature type="transmembrane region" description="Helical" evidence="1">
    <location>
        <begin position="455"/>
        <end position="478"/>
    </location>
</feature>
<dbReference type="EMBL" id="CM017698">
    <property type="protein sequence ID" value="TYG96652.1"/>
    <property type="molecule type" value="Genomic_DNA"/>
</dbReference>
<proteinExistence type="predicted"/>
<evidence type="ECO:0000313" key="2">
    <source>
        <dbReference type="EMBL" id="TYG96652.1"/>
    </source>
</evidence>
<evidence type="ECO:0000313" key="3">
    <source>
        <dbReference type="Proteomes" id="UP000323506"/>
    </source>
</evidence>
<protein>
    <submittedName>
        <fullName evidence="2">Uncharacterized protein</fullName>
    </submittedName>
</protein>
<keyword evidence="1" id="KW-1133">Transmembrane helix</keyword>
<keyword evidence="3" id="KW-1185">Reference proteome</keyword>
<keyword evidence="1" id="KW-0472">Membrane</keyword>
<dbReference type="Pfam" id="PF03140">
    <property type="entry name" value="DUF247"/>
    <property type="match status" value="1"/>
</dbReference>
<name>A0A5D2EUG0_GOSDA</name>
<dbReference type="PANTHER" id="PTHR31170:SF25">
    <property type="entry name" value="BNAA09G04570D PROTEIN"/>
    <property type="match status" value="1"/>
</dbReference>
<accession>A0A5D2EUG0</accession>
<dbReference type="PANTHER" id="PTHR31170">
    <property type="entry name" value="BNAC04G53230D PROTEIN"/>
    <property type="match status" value="1"/>
</dbReference>
<dbReference type="InterPro" id="IPR004158">
    <property type="entry name" value="DUF247_pln"/>
</dbReference>
<evidence type="ECO:0000256" key="1">
    <source>
        <dbReference type="SAM" id="Phobius"/>
    </source>
</evidence>
<keyword evidence="1" id="KW-0812">Transmembrane</keyword>
<gene>
    <name evidence="2" type="ORF">ES288_A11G368300v1</name>
</gene>
<dbReference type="Proteomes" id="UP000323506">
    <property type="component" value="Chromosome A11"/>
</dbReference>
<dbReference type="AlphaFoldDB" id="A0A5D2EUG0"/>